<feature type="compositionally biased region" description="Low complexity" evidence="1">
    <location>
        <begin position="151"/>
        <end position="166"/>
    </location>
</feature>
<feature type="region of interest" description="Disordered" evidence="1">
    <location>
        <begin position="1"/>
        <end position="28"/>
    </location>
</feature>
<reference evidence="2 3" key="1">
    <citation type="journal article" date="2018" name="Nat. Ecol. Evol.">
        <title>Shark genomes provide insights into elasmobranch evolution and the origin of vertebrates.</title>
        <authorList>
            <person name="Hara Y"/>
            <person name="Yamaguchi K"/>
            <person name="Onimaru K"/>
            <person name="Kadota M"/>
            <person name="Koyanagi M"/>
            <person name="Keeley SD"/>
            <person name="Tatsumi K"/>
            <person name="Tanaka K"/>
            <person name="Motone F"/>
            <person name="Kageyama Y"/>
            <person name="Nozu R"/>
            <person name="Adachi N"/>
            <person name="Nishimura O"/>
            <person name="Nakagawa R"/>
            <person name="Tanegashima C"/>
            <person name="Kiyatake I"/>
            <person name="Matsumoto R"/>
            <person name="Murakumo K"/>
            <person name="Nishida K"/>
            <person name="Terakita A"/>
            <person name="Kuratani S"/>
            <person name="Sato K"/>
            <person name="Hyodo S Kuraku.S."/>
        </authorList>
    </citation>
    <scope>NUCLEOTIDE SEQUENCE [LARGE SCALE GENOMIC DNA]</scope>
</reference>
<name>A0A401TN66_CHIPU</name>
<evidence type="ECO:0000256" key="1">
    <source>
        <dbReference type="SAM" id="MobiDB-lite"/>
    </source>
</evidence>
<dbReference type="EMBL" id="BEZZ01120040">
    <property type="protein sequence ID" value="GCC44028.1"/>
    <property type="molecule type" value="Genomic_DNA"/>
</dbReference>
<feature type="non-terminal residue" evidence="2">
    <location>
        <position position="1"/>
    </location>
</feature>
<feature type="non-terminal residue" evidence="2">
    <location>
        <position position="324"/>
    </location>
</feature>
<dbReference type="AlphaFoldDB" id="A0A401TN66"/>
<keyword evidence="3" id="KW-1185">Reference proteome</keyword>
<proteinExistence type="predicted"/>
<protein>
    <submittedName>
        <fullName evidence="2">Uncharacterized protein</fullName>
    </submittedName>
</protein>
<feature type="region of interest" description="Disordered" evidence="1">
    <location>
        <begin position="146"/>
        <end position="171"/>
    </location>
</feature>
<evidence type="ECO:0000313" key="2">
    <source>
        <dbReference type="EMBL" id="GCC44028.1"/>
    </source>
</evidence>
<dbReference type="Proteomes" id="UP000287033">
    <property type="component" value="Unassembled WGS sequence"/>
</dbReference>
<comment type="caution">
    <text evidence="2">The sequence shown here is derived from an EMBL/GenBank/DDBJ whole genome shotgun (WGS) entry which is preliminary data.</text>
</comment>
<feature type="compositionally biased region" description="Low complexity" evidence="1">
    <location>
        <begin position="17"/>
        <end position="28"/>
    </location>
</feature>
<organism evidence="2 3">
    <name type="scientific">Chiloscyllium punctatum</name>
    <name type="common">Brownbanded bambooshark</name>
    <name type="synonym">Hemiscyllium punctatum</name>
    <dbReference type="NCBI Taxonomy" id="137246"/>
    <lineage>
        <taxon>Eukaryota</taxon>
        <taxon>Metazoa</taxon>
        <taxon>Chordata</taxon>
        <taxon>Craniata</taxon>
        <taxon>Vertebrata</taxon>
        <taxon>Chondrichthyes</taxon>
        <taxon>Elasmobranchii</taxon>
        <taxon>Galeomorphii</taxon>
        <taxon>Galeoidea</taxon>
        <taxon>Orectolobiformes</taxon>
        <taxon>Hemiscylliidae</taxon>
        <taxon>Chiloscyllium</taxon>
    </lineage>
</organism>
<evidence type="ECO:0000313" key="3">
    <source>
        <dbReference type="Proteomes" id="UP000287033"/>
    </source>
</evidence>
<sequence>TVQPQSGAGAQAIQSYAPDQPTTPDTTAQGAALNDQTLFQSSGNVVAGLNASGSTMTAAKSAFQSASQQVGTAQTVMASIDMNSAARLQNNLAWNGAIGSANLWVTAINALNLAMTSDMSRAALGMRATSNTNSQPISGPACPAGLIGSGTPSDPCRTPSTCSTTPPGSPPDPACVSARYVPVIDSANLTKAQQIATSTQQILTADQQILQFTQKTLQAVTGDRSSQAQGSLAQMALGGGFSMAQAPSLGSVISGGALSFAGMGAGSQNIVSTLINGLQLVQTITGLANGQTNPVDTAYKNSVNVAATLSGLINSTQTAMQTRS</sequence>
<feature type="compositionally biased region" description="Polar residues" evidence="1">
    <location>
        <begin position="1"/>
        <end position="14"/>
    </location>
</feature>
<gene>
    <name evidence="2" type="ORF">chiPu_0028000</name>
</gene>
<accession>A0A401TN66</accession>